<dbReference type="Proteomes" id="UP000095280">
    <property type="component" value="Unplaced"/>
</dbReference>
<dbReference type="InterPro" id="IPR039187">
    <property type="entry name" value="SNO_AAA"/>
</dbReference>
<accession>A0A1I8FG14</accession>
<organism evidence="2 3">
    <name type="scientific">Macrostomum lignano</name>
    <dbReference type="NCBI Taxonomy" id="282301"/>
    <lineage>
        <taxon>Eukaryota</taxon>
        <taxon>Metazoa</taxon>
        <taxon>Spiralia</taxon>
        <taxon>Lophotrochozoa</taxon>
        <taxon>Platyhelminthes</taxon>
        <taxon>Rhabditophora</taxon>
        <taxon>Macrostomorpha</taxon>
        <taxon>Macrostomida</taxon>
        <taxon>Macrostomidae</taxon>
        <taxon>Macrostomum</taxon>
    </lineage>
</organism>
<keyword evidence="2" id="KW-1185">Reference proteome</keyword>
<protein>
    <submittedName>
        <fullName evidence="3">DUF927 domain-containing protein</fullName>
    </submittedName>
</protein>
<dbReference type="GO" id="GO:0005634">
    <property type="term" value="C:nucleus"/>
    <property type="evidence" value="ECO:0007669"/>
    <property type="project" value="TreeGrafter"/>
</dbReference>
<dbReference type="AlphaFoldDB" id="A0A1I8FG14"/>
<dbReference type="PANTHER" id="PTHR12706:SF30">
    <property type="entry name" value="PROTEIN STRAWBERRY NOTCH-RELATED"/>
    <property type="match status" value="1"/>
</dbReference>
<feature type="domain" description="Strawberry notch AAA" evidence="1">
    <location>
        <begin position="113"/>
        <end position="268"/>
    </location>
</feature>
<dbReference type="PANTHER" id="PTHR12706">
    <property type="entry name" value="STRAWBERRY NOTCH-RELATED"/>
    <property type="match status" value="1"/>
</dbReference>
<dbReference type="GO" id="GO:0006355">
    <property type="term" value="P:regulation of DNA-templated transcription"/>
    <property type="evidence" value="ECO:0007669"/>
    <property type="project" value="InterPro"/>
</dbReference>
<dbReference type="Pfam" id="PF13872">
    <property type="entry name" value="AAA_34"/>
    <property type="match status" value="2"/>
</dbReference>
<evidence type="ECO:0000259" key="1">
    <source>
        <dbReference type="Pfam" id="PF13872"/>
    </source>
</evidence>
<reference evidence="3" key="1">
    <citation type="submission" date="2016-11" db="UniProtKB">
        <authorList>
            <consortium name="WormBaseParasite"/>
        </authorList>
    </citation>
    <scope>IDENTIFICATION</scope>
</reference>
<evidence type="ECO:0000313" key="2">
    <source>
        <dbReference type="Proteomes" id="UP000095280"/>
    </source>
</evidence>
<proteinExistence type="predicted"/>
<dbReference type="GO" id="GO:0042393">
    <property type="term" value="F:histone binding"/>
    <property type="evidence" value="ECO:0007669"/>
    <property type="project" value="TreeGrafter"/>
</dbReference>
<dbReference type="WBParaSite" id="maker-unitig_33208-snap-gene-0.3-mRNA-1">
    <property type="protein sequence ID" value="maker-unitig_33208-snap-gene-0.3-mRNA-1"/>
    <property type="gene ID" value="maker-unitig_33208-snap-gene-0.3"/>
</dbReference>
<dbReference type="InterPro" id="IPR026741">
    <property type="entry name" value="SNO"/>
</dbReference>
<name>A0A1I8FG14_9PLAT</name>
<feature type="domain" description="Strawberry notch AAA" evidence="1">
    <location>
        <begin position="36"/>
        <end position="75"/>
    </location>
</feature>
<evidence type="ECO:0000313" key="3">
    <source>
        <dbReference type="WBParaSite" id="maker-unitig_33208-snap-gene-0.3-mRNA-1"/>
    </source>
</evidence>
<dbReference type="GO" id="GO:0031490">
    <property type="term" value="F:chromatin DNA binding"/>
    <property type="evidence" value="ECO:0007669"/>
    <property type="project" value="TreeGrafter"/>
</dbReference>
<sequence length="285" mass="30849">MAGDDDEELNSAAEVYSCFRHIELLPGQASSWQRRHEGRLSSLQLQGVLYACQRHQTLLPGGERAGLFIGDGRGRESARAARSQGDHSWTAWPGAAAPPVAECVARPRPGRQADLLAIGCHAHVIDGCRQLDRSATARSAWPRTAARGVLFNTYTPVWVSGGSGASRKTRLEQLIDLLAPATPRQPNSTAASCWTSATAPSTSLPDAKEAANSKVAAAVIELPAAGCRWHEWVYCSATGVSELKNLAYMTRLGLWGPSRPFASFQDFRACWSAAAWLQRRCWPPS</sequence>